<feature type="domain" description="Cadherin" evidence="17">
    <location>
        <begin position="125"/>
        <end position="190"/>
    </location>
</feature>
<proteinExistence type="predicted"/>
<keyword evidence="13" id="KW-0325">Glycoprotein</keyword>
<reference evidence="18" key="1">
    <citation type="journal article" date="2023" name="Science">
        <title>Genome structures resolve the early diversification of teleost fishes.</title>
        <authorList>
            <person name="Parey E."/>
            <person name="Louis A."/>
            <person name="Montfort J."/>
            <person name="Bouchez O."/>
            <person name="Roques C."/>
            <person name="Iampietro C."/>
            <person name="Lluch J."/>
            <person name="Castinel A."/>
            <person name="Donnadieu C."/>
            <person name="Desvignes T."/>
            <person name="Floi Bucao C."/>
            <person name="Jouanno E."/>
            <person name="Wen M."/>
            <person name="Mejri S."/>
            <person name="Dirks R."/>
            <person name="Jansen H."/>
            <person name="Henkel C."/>
            <person name="Chen W.J."/>
            <person name="Zahm M."/>
            <person name="Cabau C."/>
            <person name="Klopp C."/>
            <person name="Thompson A.W."/>
            <person name="Robinson-Rechavi M."/>
            <person name="Braasch I."/>
            <person name="Lecointre G."/>
            <person name="Bobe J."/>
            <person name="Postlethwait J.H."/>
            <person name="Berthelot C."/>
            <person name="Roest Crollius H."/>
            <person name="Guiguen Y."/>
        </authorList>
    </citation>
    <scope>NUCLEOTIDE SEQUENCE</scope>
    <source>
        <strain evidence="18">NC1722</strain>
    </source>
</reference>
<dbReference type="FunFam" id="2.60.40.60:FF:000011">
    <property type="entry name" value="Cadherin 1"/>
    <property type="match status" value="1"/>
</dbReference>
<feature type="domain" description="Cadherin" evidence="17">
    <location>
        <begin position="31"/>
        <end position="124"/>
    </location>
</feature>
<evidence type="ECO:0000313" key="18">
    <source>
        <dbReference type="EMBL" id="KAJ8394568.1"/>
    </source>
</evidence>
<dbReference type="GO" id="GO:0007043">
    <property type="term" value="P:cell-cell junction assembly"/>
    <property type="evidence" value="ECO:0007669"/>
    <property type="project" value="TreeGrafter"/>
</dbReference>
<evidence type="ECO:0000256" key="3">
    <source>
        <dbReference type="ARBA" id="ARBA00004568"/>
    </source>
</evidence>
<organism evidence="18 19">
    <name type="scientific">Aldrovandia affinis</name>
    <dbReference type="NCBI Taxonomy" id="143900"/>
    <lineage>
        <taxon>Eukaryota</taxon>
        <taxon>Metazoa</taxon>
        <taxon>Chordata</taxon>
        <taxon>Craniata</taxon>
        <taxon>Vertebrata</taxon>
        <taxon>Euteleostomi</taxon>
        <taxon>Actinopterygii</taxon>
        <taxon>Neopterygii</taxon>
        <taxon>Teleostei</taxon>
        <taxon>Notacanthiformes</taxon>
        <taxon>Halosauridae</taxon>
        <taxon>Aldrovandia</taxon>
    </lineage>
</organism>
<keyword evidence="10" id="KW-0965">Cell junction</keyword>
<feature type="domain" description="Cadherin" evidence="17">
    <location>
        <begin position="619"/>
        <end position="719"/>
    </location>
</feature>
<dbReference type="GO" id="GO:0016477">
    <property type="term" value="P:cell migration"/>
    <property type="evidence" value="ECO:0007669"/>
    <property type="project" value="TreeGrafter"/>
</dbReference>
<dbReference type="GO" id="GO:0000902">
    <property type="term" value="P:cell morphogenesis"/>
    <property type="evidence" value="ECO:0007669"/>
    <property type="project" value="TreeGrafter"/>
</dbReference>
<evidence type="ECO:0000256" key="13">
    <source>
        <dbReference type="ARBA" id="ARBA00023180"/>
    </source>
</evidence>
<dbReference type="GO" id="GO:0005912">
    <property type="term" value="C:adherens junction"/>
    <property type="evidence" value="ECO:0007669"/>
    <property type="project" value="TreeGrafter"/>
</dbReference>
<dbReference type="GO" id="GO:0007156">
    <property type="term" value="P:homophilic cell adhesion via plasma membrane adhesion molecules"/>
    <property type="evidence" value="ECO:0007669"/>
    <property type="project" value="InterPro"/>
</dbReference>
<dbReference type="Proteomes" id="UP001221898">
    <property type="component" value="Unassembled WGS sequence"/>
</dbReference>
<evidence type="ECO:0000256" key="4">
    <source>
        <dbReference type="ARBA" id="ARBA00022475"/>
    </source>
</evidence>
<evidence type="ECO:0000256" key="12">
    <source>
        <dbReference type="ARBA" id="ARBA00023136"/>
    </source>
</evidence>
<dbReference type="InterPro" id="IPR020894">
    <property type="entry name" value="Cadherin_CS"/>
</dbReference>
<evidence type="ECO:0000259" key="17">
    <source>
        <dbReference type="PROSITE" id="PS50268"/>
    </source>
</evidence>
<dbReference type="PANTHER" id="PTHR24027">
    <property type="entry name" value="CADHERIN-23"/>
    <property type="match status" value="1"/>
</dbReference>
<keyword evidence="19" id="KW-1185">Reference proteome</keyword>
<dbReference type="GO" id="GO:0016342">
    <property type="term" value="C:catenin complex"/>
    <property type="evidence" value="ECO:0007669"/>
    <property type="project" value="TreeGrafter"/>
</dbReference>
<dbReference type="FunFam" id="2.60.40.60:FF:000068">
    <property type="entry name" value="Desmoglein 1"/>
    <property type="match status" value="1"/>
</dbReference>
<evidence type="ECO:0000256" key="15">
    <source>
        <dbReference type="SAM" id="Phobius"/>
    </source>
</evidence>
<dbReference type="FunFam" id="2.60.40.60:FF:000002">
    <property type="entry name" value="Protocadherin alpha 2"/>
    <property type="match status" value="1"/>
</dbReference>
<dbReference type="GO" id="GO:0008013">
    <property type="term" value="F:beta-catenin binding"/>
    <property type="evidence" value="ECO:0007669"/>
    <property type="project" value="TreeGrafter"/>
</dbReference>
<evidence type="ECO:0000256" key="7">
    <source>
        <dbReference type="ARBA" id="ARBA00022737"/>
    </source>
</evidence>
<evidence type="ECO:0000256" key="2">
    <source>
        <dbReference type="ARBA" id="ARBA00004236"/>
    </source>
</evidence>
<dbReference type="FunFam" id="2.60.40.60:FF:000163">
    <property type="entry name" value="Cadherin 17"/>
    <property type="match status" value="1"/>
</dbReference>
<dbReference type="EMBL" id="JAINUG010000124">
    <property type="protein sequence ID" value="KAJ8394568.1"/>
    <property type="molecule type" value="Genomic_DNA"/>
</dbReference>
<keyword evidence="7" id="KW-0677">Repeat</keyword>
<feature type="domain" description="Cadherin" evidence="17">
    <location>
        <begin position="323"/>
        <end position="392"/>
    </location>
</feature>
<keyword evidence="9" id="KW-0130">Cell adhesion</keyword>
<keyword evidence="5 15" id="KW-0812">Transmembrane</keyword>
<dbReference type="GO" id="GO:0030057">
    <property type="term" value="C:desmosome"/>
    <property type="evidence" value="ECO:0007669"/>
    <property type="project" value="UniProtKB-SubCell"/>
</dbReference>
<feature type="chain" id="PRO_5042050191" description="Cadherin domain-containing protein" evidence="16">
    <location>
        <begin position="20"/>
        <end position="875"/>
    </location>
</feature>
<gene>
    <name evidence="18" type="ORF">AAFF_G00043710</name>
</gene>
<dbReference type="InterPro" id="IPR015919">
    <property type="entry name" value="Cadherin-like_sf"/>
</dbReference>
<evidence type="ECO:0000256" key="16">
    <source>
        <dbReference type="SAM" id="SignalP"/>
    </source>
</evidence>
<evidence type="ECO:0000256" key="1">
    <source>
        <dbReference type="ARBA" id="ARBA00004167"/>
    </source>
</evidence>
<feature type="transmembrane region" description="Helical" evidence="15">
    <location>
        <begin position="829"/>
        <end position="854"/>
    </location>
</feature>
<dbReference type="InterPro" id="IPR039808">
    <property type="entry name" value="Cadherin"/>
</dbReference>
<feature type="signal peptide" evidence="16">
    <location>
        <begin position="1"/>
        <end position="19"/>
    </location>
</feature>
<evidence type="ECO:0000256" key="10">
    <source>
        <dbReference type="ARBA" id="ARBA00022949"/>
    </source>
</evidence>
<keyword evidence="6" id="KW-0479">Metal-binding</keyword>
<dbReference type="AlphaFoldDB" id="A0AAD7S272"/>
<keyword evidence="12 15" id="KW-0472">Membrane</keyword>
<dbReference type="PRINTS" id="PR00205">
    <property type="entry name" value="CADHERIN"/>
</dbReference>
<dbReference type="GO" id="GO:0016339">
    <property type="term" value="P:calcium-dependent cell-cell adhesion via plasma membrane cell adhesion molecules"/>
    <property type="evidence" value="ECO:0007669"/>
    <property type="project" value="TreeGrafter"/>
</dbReference>
<evidence type="ECO:0000256" key="14">
    <source>
        <dbReference type="PROSITE-ProRule" id="PRU00043"/>
    </source>
</evidence>
<keyword evidence="8 14" id="KW-0106">Calcium</keyword>
<protein>
    <recommendedName>
        <fullName evidence="17">Cadherin domain-containing protein</fullName>
    </recommendedName>
</protein>
<evidence type="ECO:0000256" key="11">
    <source>
        <dbReference type="ARBA" id="ARBA00022989"/>
    </source>
</evidence>
<name>A0AAD7S272_9TELE</name>
<dbReference type="PROSITE" id="PS50268">
    <property type="entry name" value="CADHERIN_2"/>
    <property type="match status" value="6"/>
</dbReference>
<evidence type="ECO:0000256" key="5">
    <source>
        <dbReference type="ARBA" id="ARBA00022692"/>
    </source>
</evidence>
<feature type="domain" description="Cadherin" evidence="17">
    <location>
        <begin position="515"/>
        <end position="618"/>
    </location>
</feature>
<keyword evidence="4" id="KW-1003">Cell membrane</keyword>
<dbReference type="GO" id="GO:0045296">
    <property type="term" value="F:cadherin binding"/>
    <property type="evidence" value="ECO:0007669"/>
    <property type="project" value="TreeGrafter"/>
</dbReference>
<dbReference type="CDD" id="cd11304">
    <property type="entry name" value="Cadherin_repeat"/>
    <property type="match status" value="6"/>
</dbReference>
<evidence type="ECO:0000256" key="9">
    <source>
        <dbReference type="ARBA" id="ARBA00022889"/>
    </source>
</evidence>
<sequence>MFPMPRLMVLALLIARAAGEGWEDRIGVLGDKVLEVSEGTEVPYPIFQFKSSNPDVTSYSVTGQTDGKINISDEGWLYLQQPLDWAEESTHNIQVEALVGMETVDGPYSVTINVKDINNHPPVFVQTEYHGEVLERTPPDEPFMRVSATDLDNPDTPNARLSYSIVTQIPDRLKKPFFQINSITGEISTTPEGQEHLRAREGVQYGVPEDPEGNAERLKSKFDEYCTPSKDIPYELNPFFTCVERSESLRMNPVDDPDYILIIKVQDLEGMSENAFSASVKVTVAVKRNLWSSPGPVTIHENLVAEYPLKIAQVQSNIPEALYKLAQKERFPKFPFTINEGGEIFVTEPLDREEKDMYILVVFAQDEEGADLDMPMEIPVTVEDANDNPPTCEEPLTVFEVQENEKMGSQIGVLEVYDLDEENSANSLLTYQLLTHEPESSSGPVFRVEELSGKIQLLKSSLSRKEAPEYQLTVKVTDQGGADTGLSNECKIVIKVIDINNEIPVFEQNDYGTKSTPEDTPLGTTLLTVLAMDADDLGTGSSKVEYHITDGNQDGLFSIDDEGNIYVVQPLDFESKSTYRLQIDATNPEPLVPGVAYDSRSTTFLSIEVTNVDELPEFDQDIYMVNIPENATVGTIVVKLEAKDPEGAEISYKLEGDVKNWLELNATSGEIKTKAKLDHEEVAVYAIKVTAYEKELPENEVQADVSIQILNVNDNFPKLTEKQGFICVKDATPLVLHAEDNDGPPFGQPFTFTLAQPKKFSNFQIHAVDGTSANLVLKKAPAEDKTFTLPINIKDSAGLGVSHKFEVTVCNCTSLGYCYIEPEGHAGKYGLPATVGILGGTFAFIALIMAVVFYRSRKRNEKKPAKEAEDTDAML</sequence>
<dbReference type="SUPFAM" id="SSF49313">
    <property type="entry name" value="Cadherin-like"/>
    <property type="match status" value="7"/>
</dbReference>
<comment type="subcellular location">
    <subcellularLocation>
        <location evidence="3">Cell junction</location>
        <location evidence="3">Desmosome</location>
    </subcellularLocation>
    <subcellularLocation>
        <location evidence="2">Cell membrane</location>
    </subcellularLocation>
    <subcellularLocation>
        <location evidence="1">Membrane</location>
        <topology evidence="1">Single-pass membrane protein</topology>
    </subcellularLocation>
</comment>
<dbReference type="GO" id="GO:0034332">
    <property type="term" value="P:adherens junction organization"/>
    <property type="evidence" value="ECO:0007669"/>
    <property type="project" value="TreeGrafter"/>
</dbReference>
<dbReference type="PANTHER" id="PTHR24027:SF419">
    <property type="entry name" value="CADHERIN-17"/>
    <property type="match status" value="1"/>
</dbReference>
<dbReference type="Pfam" id="PF00028">
    <property type="entry name" value="Cadherin"/>
    <property type="match status" value="5"/>
</dbReference>
<evidence type="ECO:0000256" key="6">
    <source>
        <dbReference type="ARBA" id="ARBA00022723"/>
    </source>
</evidence>
<dbReference type="InterPro" id="IPR002126">
    <property type="entry name" value="Cadherin-like_dom"/>
</dbReference>
<dbReference type="Gene3D" id="2.60.40.60">
    <property type="entry name" value="Cadherins"/>
    <property type="match status" value="7"/>
</dbReference>
<feature type="domain" description="Cadherin" evidence="17">
    <location>
        <begin position="393"/>
        <end position="506"/>
    </location>
</feature>
<keyword evidence="16" id="KW-0732">Signal</keyword>
<dbReference type="SMART" id="SM00112">
    <property type="entry name" value="CA"/>
    <property type="match status" value="6"/>
</dbReference>
<dbReference type="PROSITE" id="PS00232">
    <property type="entry name" value="CADHERIN_1"/>
    <property type="match status" value="1"/>
</dbReference>
<keyword evidence="11 15" id="KW-1133">Transmembrane helix</keyword>
<evidence type="ECO:0000256" key="8">
    <source>
        <dbReference type="ARBA" id="ARBA00022837"/>
    </source>
</evidence>
<evidence type="ECO:0000313" key="19">
    <source>
        <dbReference type="Proteomes" id="UP001221898"/>
    </source>
</evidence>
<dbReference type="GO" id="GO:0005509">
    <property type="term" value="F:calcium ion binding"/>
    <property type="evidence" value="ECO:0007669"/>
    <property type="project" value="UniProtKB-UniRule"/>
</dbReference>
<comment type="caution">
    <text evidence="18">The sequence shown here is derived from an EMBL/GenBank/DDBJ whole genome shotgun (WGS) entry which is preliminary data.</text>
</comment>
<dbReference type="GO" id="GO:0044331">
    <property type="term" value="P:cell-cell adhesion mediated by cadherin"/>
    <property type="evidence" value="ECO:0007669"/>
    <property type="project" value="TreeGrafter"/>
</dbReference>
<accession>A0AAD7S272</accession>